<reference evidence="1 2" key="1">
    <citation type="journal article" date="2022" name="New Phytol.">
        <title>Ecological generalism drives hyperdiversity of secondary metabolite gene clusters in xylarialean endophytes.</title>
        <authorList>
            <person name="Franco M.E.E."/>
            <person name="Wisecaver J.H."/>
            <person name="Arnold A.E."/>
            <person name="Ju Y.M."/>
            <person name="Slot J.C."/>
            <person name="Ahrendt S."/>
            <person name="Moore L.P."/>
            <person name="Eastman K.E."/>
            <person name="Scott K."/>
            <person name="Konkel Z."/>
            <person name="Mondo S.J."/>
            <person name="Kuo A."/>
            <person name="Hayes R.D."/>
            <person name="Haridas S."/>
            <person name="Andreopoulos B."/>
            <person name="Riley R."/>
            <person name="LaButti K."/>
            <person name="Pangilinan J."/>
            <person name="Lipzen A."/>
            <person name="Amirebrahimi M."/>
            <person name="Yan J."/>
            <person name="Adam C."/>
            <person name="Keymanesh K."/>
            <person name="Ng V."/>
            <person name="Louie K."/>
            <person name="Northen T."/>
            <person name="Drula E."/>
            <person name="Henrissat B."/>
            <person name="Hsieh H.M."/>
            <person name="Youens-Clark K."/>
            <person name="Lutzoni F."/>
            <person name="Miadlikowska J."/>
            <person name="Eastwood D.C."/>
            <person name="Hamelin R.C."/>
            <person name="Grigoriev I.V."/>
            <person name="U'Ren J.M."/>
        </authorList>
    </citation>
    <scope>NUCLEOTIDE SEQUENCE [LARGE SCALE GENOMIC DNA]</scope>
    <source>
        <strain evidence="1 2">CBS 119005</strain>
    </source>
</reference>
<comment type="caution">
    <text evidence="1">The sequence shown here is derived from an EMBL/GenBank/DDBJ whole genome shotgun (WGS) entry which is preliminary data.</text>
</comment>
<dbReference type="Proteomes" id="UP001497700">
    <property type="component" value="Unassembled WGS sequence"/>
</dbReference>
<organism evidence="1 2">
    <name type="scientific">Hypoxylon rubiginosum</name>
    <dbReference type="NCBI Taxonomy" id="110542"/>
    <lineage>
        <taxon>Eukaryota</taxon>
        <taxon>Fungi</taxon>
        <taxon>Dikarya</taxon>
        <taxon>Ascomycota</taxon>
        <taxon>Pezizomycotina</taxon>
        <taxon>Sordariomycetes</taxon>
        <taxon>Xylariomycetidae</taxon>
        <taxon>Xylariales</taxon>
        <taxon>Hypoxylaceae</taxon>
        <taxon>Hypoxylon</taxon>
    </lineage>
</organism>
<evidence type="ECO:0000313" key="2">
    <source>
        <dbReference type="Proteomes" id="UP001497700"/>
    </source>
</evidence>
<proteinExistence type="predicted"/>
<evidence type="ECO:0000313" key="1">
    <source>
        <dbReference type="EMBL" id="KAI4868515.1"/>
    </source>
</evidence>
<sequence length="740" mass="84205">MSPLSSIVQMLMDAPVKKIVPWPIKGFADIIEYHKETLQGREIDIIPVERLVTKTQRRNTKKVAKYEDYTVVLRRTWVLQGNISILARLELEIQSEQLCKAFRKIAVNTYEDTDLQPCPIKLRSPFSELFFYRGQIKSLVEDENNGQELRREAKVLHDFVQDDGLMTSIIQDHEKYSKEGHVMNDILWTIYPPNSLVVLKVGMIRECWICRNVSIKQHSRVYFWEITGFRIGFDGSSVGLVRQTFSLPLTGMQDRDTLKDVLMKRSVKLQKVLGTDLSSFSSQTYTAAALNRDFSDYSVGFNPMSFAKQIDERVVVDFKAYIDIYRSKAASLEDFGNKLKTKSKTRTAPSGRFFVEKDVEPNTRGQSKSEPDLNEKGVVFNPENSTDPMVFQASVRSQEIDDSLKPSPENLLGLSEAVADSFNISEEDFQLLFPALVPGFGLKEKEWRWLLSDELRDVKWNKFAFESLQLEDVTKDLVQALVKGHKAKSTAFDDGMPGKGQGLIFLLHGKPGLGKTLTAESVADYLKQPLYSISGGELSTDVTKLETKLNEIFDLTKRWDAVSLLDEADVLLCKRNSAEMDRNAIVAVFLRKIEYFQGVLFLTTNRKEDFDEAFKSRIHVTISYPDLTENARSEIWRKLIEANKNMDTDDSWTSDVFSELGKLNLNGRTIKNILRTAVAYANAHNSALGFRHVLAIIKTELKDDEALDKDALTNGEFEKKKQTEDTLRRLQGLVGVSQIE</sequence>
<dbReference type="EMBL" id="MU393437">
    <property type="protein sequence ID" value="KAI4868515.1"/>
    <property type="molecule type" value="Genomic_DNA"/>
</dbReference>
<keyword evidence="1" id="KW-0378">Hydrolase</keyword>
<name>A0ACB9ZBF6_9PEZI</name>
<keyword evidence="2" id="KW-1185">Reference proteome</keyword>
<accession>A0ACB9ZBF6</accession>
<gene>
    <name evidence="1" type="ORF">F4820DRAFT_444925</name>
</gene>
<protein>
    <submittedName>
        <fullName evidence="1">P-loop containing nucleoside triphosphate hydrolase protein</fullName>
    </submittedName>
</protein>